<evidence type="ECO:0000313" key="3">
    <source>
        <dbReference type="Proteomes" id="UP000186601"/>
    </source>
</evidence>
<dbReference type="Pfam" id="PF12697">
    <property type="entry name" value="Abhydrolase_6"/>
    <property type="match status" value="1"/>
</dbReference>
<dbReference type="STRING" id="98765.A0A2R6NHC6"/>
<dbReference type="Proteomes" id="UP000186601">
    <property type="component" value="Unassembled WGS sequence"/>
</dbReference>
<evidence type="ECO:0000259" key="1">
    <source>
        <dbReference type="Pfam" id="PF12697"/>
    </source>
</evidence>
<feature type="domain" description="AB hydrolase-1" evidence="1">
    <location>
        <begin position="35"/>
        <end position="214"/>
    </location>
</feature>
<proteinExistence type="predicted"/>
<dbReference type="Gene3D" id="3.40.50.1820">
    <property type="entry name" value="alpha/beta hydrolase"/>
    <property type="match status" value="1"/>
</dbReference>
<comment type="caution">
    <text evidence="2">The sequence shown here is derived from an EMBL/GenBank/DDBJ whole genome shotgun (WGS) entry which is preliminary data.</text>
</comment>
<sequence>MKATYYRFDPRPTEPLQFTAVRYQPDSPPSDGLTLILAHATGTHKETWAPLLEYLFTAQLTSDSNSPKILEAWSMECPNHGESAVINEQDIQEKYPNFAWSGWIYPRAMLAFLRSKPDDIDFTRRSLVALGHSHGGNSLIILDSLQNEFQFKGFILLDPTLGRESPAKDHMQRVLTQLTWNKRDTWPNRKAALKDLSKQPGFRNWHPEVLRLFLEKGLRDHPASKLPDPWCFKGGVSLACSRANEAACNFANDHHVFAFDYLQQMYREGKTVHLIHSKVDEFK</sequence>
<reference evidence="2 3" key="1">
    <citation type="submission" date="2018-02" db="EMBL/GenBank/DDBJ databases">
        <title>Genome sequence of the basidiomycete white-rot fungus Phlebia centrifuga.</title>
        <authorList>
            <person name="Granchi Z."/>
            <person name="Peng M."/>
            <person name="de Vries R.P."/>
            <person name="Hilden K."/>
            <person name="Makela M.R."/>
            <person name="Grigoriev I."/>
            <person name="Riley R."/>
        </authorList>
    </citation>
    <scope>NUCLEOTIDE SEQUENCE [LARGE SCALE GENOMIC DNA]</scope>
    <source>
        <strain evidence="2 3">FBCC195</strain>
    </source>
</reference>
<protein>
    <recommendedName>
        <fullName evidence="1">AB hydrolase-1 domain-containing protein</fullName>
    </recommendedName>
</protein>
<dbReference type="InterPro" id="IPR000073">
    <property type="entry name" value="AB_hydrolase_1"/>
</dbReference>
<dbReference type="SUPFAM" id="SSF53474">
    <property type="entry name" value="alpha/beta-Hydrolases"/>
    <property type="match status" value="1"/>
</dbReference>
<dbReference type="OrthoDB" id="94039at2759"/>
<dbReference type="EMBL" id="MLYV02001244">
    <property type="protein sequence ID" value="PSR71770.1"/>
    <property type="molecule type" value="Genomic_DNA"/>
</dbReference>
<name>A0A2R6NHC6_9APHY</name>
<accession>A0A2R6NHC6</accession>
<organism evidence="2 3">
    <name type="scientific">Hermanssonia centrifuga</name>
    <dbReference type="NCBI Taxonomy" id="98765"/>
    <lineage>
        <taxon>Eukaryota</taxon>
        <taxon>Fungi</taxon>
        <taxon>Dikarya</taxon>
        <taxon>Basidiomycota</taxon>
        <taxon>Agaricomycotina</taxon>
        <taxon>Agaricomycetes</taxon>
        <taxon>Polyporales</taxon>
        <taxon>Meruliaceae</taxon>
        <taxon>Hermanssonia</taxon>
    </lineage>
</organism>
<dbReference type="InterPro" id="IPR029058">
    <property type="entry name" value="AB_hydrolase_fold"/>
</dbReference>
<keyword evidence="3" id="KW-1185">Reference proteome</keyword>
<dbReference type="AlphaFoldDB" id="A0A2R6NHC6"/>
<gene>
    <name evidence="2" type="ORF">PHLCEN_2v12374</name>
</gene>
<evidence type="ECO:0000313" key="2">
    <source>
        <dbReference type="EMBL" id="PSR71770.1"/>
    </source>
</evidence>